<sequence>MSGHFITVSHMLLSYNGNLQNIQGNGETRGKFLISCSVVNLSCTSPELIPAYVSGNIVARFFVPCMDT</sequence>
<proteinExistence type="predicted"/>
<dbReference type="Proteomes" id="UP000189681">
    <property type="component" value="Unassembled WGS sequence"/>
</dbReference>
<organism evidence="1 2">
    <name type="scientific">Candidatus Brocadia carolinensis</name>
    <dbReference type="NCBI Taxonomy" id="1004156"/>
    <lineage>
        <taxon>Bacteria</taxon>
        <taxon>Pseudomonadati</taxon>
        <taxon>Planctomycetota</taxon>
        <taxon>Candidatus Brocadiia</taxon>
        <taxon>Candidatus Brocadiales</taxon>
        <taxon>Candidatus Brocadiaceae</taxon>
        <taxon>Candidatus Brocadia</taxon>
    </lineage>
</organism>
<name>A0A1V4ASN5_9BACT</name>
<gene>
    <name evidence="1" type="ORF">AYP45_10720</name>
</gene>
<evidence type="ECO:0000313" key="2">
    <source>
        <dbReference type="Proteomes" id="UP000189681"/>
    </source>
</evidence>
<dbReference type="AlphaFoldDB" id="A0A1V4ASN5"/>
<evidence type="ECO:0000313" key="1">
    <source>
        <dbReference type="EMBL" id="OOP56154.1"/>
    </source>
</evidence>
<comment type="caution">
    <text evidence="1">The sequence shown here is derived from an EMBL/GenBank/DDBJ whole genome shotgun (WGS) entry which is preliminary data.</text>
</comment>
<protein>
    <submittedName>
        <fullName evidence="1">Uncharacterized protein</fullName>
    </submittedName>
</protein>
<reference evidence="1 2" key="1">
    <citation type="journal article" date="2017" name="Water Res.">
        <title>Discovery and metagenomic analysis of an anammox bacterial enrichment related to Candidatus "Brocadia caroliniensis" in a full-scale glycerol-fed nitritation-denitritation separate centrate treatment process.</title>
        <authorList>
            <person name="Park H."/>
            <person name="Brotto A.C."/>
            <person name="van Loosdrecht M.C."/>
            <person name="Chandran K."/>
        </authorList>
    </citation>
    <scope>NUCLEOTIDE SEQUENCE [LARGE SCALE GENOMIC DNA]</scope>
    <source>
        <strain evidence="1">26THWARD</strain>
    </source>
</reference>
<accession>A0A1V4ASN5</accession>
<dbReference type="EMBL" id="AYTS01000095">
    <property type="protein sequence ID" value="OOP56154.1"/>
    <property type="molecule type" value="Genomic_DNA"/>
</dbReference>